<comment type="caution">
    <text evidence="4">Lacks conserved residue(s) required for the propagation of feature annotation.</text>
</comment>
<keyword evidence="4" id="KW-0028">Amino-acid biosynthesis</keyword>
<keyword evidence="4" id="KW-0057">Aromatic amino acid biosynthesis</keyword>
<comment type="function">
    <text evidence="4">Involved in the third step of the chorismate pathway, which leads to the biosynthesis of aromatic amino acids. Catalyzes the cis-dehydration of 3-dehydroquinate (DHQ) and introduces the first double bond of the aromatic ring to yield 3-dehydroshikimate.</text>
</comment>
<dbReference type="GO" id="GO:0008652">
    <property type="term" value="P:amino acid biosynthetic process"/>
    <property type="evidence" value="ECO:0007669"/>
    <property type="project" value="UniProtKB-KW"/>
</dbReference>
<evidence type="ECO:0000256" key="3">
    <source>
        <dbReference type="ARBA" id="ARBA00023270"/>
    </source>
</evidence>
<comment type="caution">
    <text evidence="5">The sequence shown here is derived from an EMBL/GenBank/DDBJ whole genome shotgun (WGS) entry which is preliminary data.</text>
</comment>
<name>A0A117LCN5_9BACT</name>
<dbReference type="CDD" id="cd00502">
    <property type="entry name" value="DHQase_I"/>
    <property type="match status" value="1"/>
</dbReference>
<feature type="binding site" evidence="4">
    <location>
        <position position="188"/>
    </location>
    <ligand>
        <name>3-dehydroquinate</name>
        <dbReference type="ChEBI" id="CHEBI:32364"/>
    </ligand>
</feature>
<dbReference type="GO" id="GO:0003855">
    <property type="term" value="F:3-dehydroquinate dehydratase activity"/>
    <property type="evidence" value="ECO:0007669"/>
    <property type="project" value="UniProtKB-UniRule"/>
</dbReference>
<evidence type="ECO:0000256" key="2">
    <source>
        <dbReference type="ARBA" id="ARBA00023239"/>
    </source>
</evidence>
<feature type="binding site" evidence="4">
    <location>
        <begin position="29"/>
        <end position="31"/>
    </location>
    <ligand>
        <name>3-dehydroquinate</name>
        <dbReference type="ChEBI" id="CHEBI:32364"/>
    </ligand>
</feature>
<evidence type="ECO:0000256" key="1">
    <source>
        <dbReference type="ARBA" id="ARBA00001864"/>
    </source>
</evidence>
<dbReference type="EMBL" id="DLVE01000092">
    <property type="protein sequence ID" value="HAA84605.1"/>
    <property type="molecule type" value="Genomic_DNA"/>
</dbReference>
<feature type="binding site" evidence="4">
    <location>
        <position position="213"/>
    </location>
    <ligand>
        <name>3-dehydroquinate</name>
        <dbReference type="ChEBI" id="CHEBI:32364"/>
    </ligand>
</feature>
<proteinExistence type="inferred from homology"/>
<dbReference type="GO" id="GO:0009423">
    <property type="term" value="P:chorismate biosynthetic process"/>
    <property type="evidence" value="ECO:0007669"/>
    <property type="project" value="UniProtKB-UniRule"/>
</dbReference>
<accession>A0A117LCN5</accession>
<reference evidence="5 6" key="1">
    <citation type="journal article" date="2018" name="Nat. Biotechnol.">
        <title>A standardized bacterial taxonomy based on genome phylogeny substantially revises the tree of life.</title>
        <authorList>
            <person name="Parks D.H."/>
            <person name="Chuvochina M."/>
            <person name="Waite D.W."/>
            <person name="Rinke C."/>
            <person name="Skarshewski A."/>
            <person name="Chaumeil P.A."/>
            <person name="Hugenholtz P."/>
        </authorList>
    </citation>
    <scope>NUCLEOTIDE SEQUENCE [LARGE SCALE GENOMIC DNA]</scope>
    <source>
        <strain evidence="5">UBA12529</strain>
    </source>
</reference>
<feature type="active site" description="Schiff-base intermediate with substrate" evidence="4">
    <location>
        <position position="147"/>
    </location>
</feature>
<evidence type="ECO:0000256" key="4">
    <source>
        <dbReference type="HAMAP-Rule" id="MF_00214"/>
    </source>
</evidence>
<dbReference type="RefSeq" id="WP_273010701.1">
    <property type="nucleotide sequence ID" value="NZ_DAINLL010000004.1"/>
</dbReference>
<dbReference type="HAMAP" id="MF_00214">
    <property type="entry name" value="AroD"/>
    <property type="match status" value="1"/>
</dbReference>
<comment type="pathway">
    <text evidence="4">Metabolic intermediate biosynthesis; chorismate biosynthesis; chorismate from D-erythrose 4-phosphate and phosphoenolpyruvate: step 3/7.</text>
</comment>
<dbReference type="PANTHER" id="PTHR43699:SF1">
    <property type="entry name" value="3-DEHYDROQUINATE DEHYDRATASE"/>
    <property type="match status" value="1"/>
</dbReference>
<dbReference type="NCBIfam" id="TIGR01093">
    <property type="entry name" value="aroD"/>
    <property type="match status" value="1"/>
</dbReference>
<comment type="similarity">
    <text evidence="4">Belongs to the type-I 3-dehydroquinase family.</text>
</comment>
<dbReference type="GO" id="GO:0009073">
    <property type="term" value="P:aromatic amino acid family biosynthetic process"/>
    <property type="evidence" value="ECO:0007669"/>
    <property type="project" value="UniProtKB-KW"/>
</dbReference>
<dbReference type="GO" id="GO:0046279">
    <property type="term" value="P:3,4-dihydroxybenzoate biosynthetic process"/>
    <property type="evidence" value="ECO:0007669"/>
    <property type="project" value="TreeGrafter"/>
</dbReference>
<gene>
    <name evidence="4 5" type="primary">aroD</name>
    <name evidence="5" type="ORF">DCE01_07470</name>
</gene>
<dbReference type="AlphaFoldDB" id="A0A117LCN5"/>
<dbReference type="EC" id="4.2.1.10" evidence="4"/>
<sequence>MFCVSLAKPNISQVCEQIEKFSEITDLFEIRIDSLENLSRDEILKVFSYPFRFIFTLRTYREGGKAQLSPQSYIDWILWALQQPFYLVDVEWRYFKRYYEKFNLTTSFYDKYDKILVSYHNFNRTPEKGYLKRMLREMGEKGVKKAKIVTMAKVFEDSLRLLDVIRFAKELGIELITFGMGEAGRLSRVLCLLAGSPFTYVAPSKEEAVAPGQIDLLTAKTIYSNLLDHLPKPS</sequence>
<keyword evidence="2 4" id="KW-0456">Lyase</keyword>
<comment type="subunit">
    <text evidence="4">Homodimer.</text>
</comment>
<protein>
    <recommendedName>
        <fullName evidence="4">3-dehydroquinate dehydratase</fullName>
        <shortName evidence="4">3-dehydroquinase</shortName>
        <ecNumber evidence="4">4.2.1.10</ecNumber>
    </recommendedName>
    <alternativeName>
        <fullName evidence="4">Type I DHQase</fullName>
    </alternativeName>
    <alternativeName>
        <fullName evidence="4">Type I dehydroquinase</fullName>
        <shortName evidence="4">DHQ1</shortName>
    </alternativeName>
</protein>
<dbReference type="Gene3D" id="3.20.20.70">
    <property type="entry name" value="Aldolase class I"/>
    <property type="match status" value="1"/>
</dbReference>
<dbReference type="UniPathway" id="UPA00053">
    <property type="reaction ID" value="UER00086"/>
</dbReference>
<dbReference type="Pfam" id="PF01487">
    <property type="entry name" value="DHquinase_I"/>
    <property type="match status" value="1"/>
</dbReference>
<dbReference type="InterPro" id="IPR013785">
    <property type="entry name" value="Aldolase_TIM"/>
</dbReference>
<organism evidence="5 6">
    <name type="scientific">Thermodesulfobacterium commune</name>
    <dbReference type="NCBI Taxonomy" id="1741"/>
    <lineage>
        <taxon>Bacteria</taxon>
        <taxon>Pseudomonadati</taxon>
        <taxon>Thermodesulfobacteriota</taxon>
        <taxon>Thermodesulfobacteria</taxon>
        <taxon>Thermodesulfobacteriales</taxon>
        <taxon>Thermodesulfobacteriaceae</taxon>
        <taxon>Thermodesulfobacterium</taxon>
    </lineage>
</organism>
<dbReference type="SUPFAM" id="SSF51569">
    <property type="entry name" value="Aldolase"/>
    <property type="match status" value="1"/>
</dbReference>
<evidence type="ECO:0000313" key="5">
    <source>
        <dbReference type="EMBL" id="HAA84605.1"/>
    </source>
</evidence>
<dbReference type="Proteomes" id="UP000257240">
    <property type="component" value="Unassembled WGS sequence"/>
</dbReference>
<feature type="binding site" evidence="4">
    <location>
        <position position="5"/>
    </location>
    <ligand>
        <name>3-dehydroquinate</name>
        <dbReference type="ChEBI" id="CHEBI:32364"/>
    </ligand>
</feature>
<dbReference type="InterPro" id="IPR050146">
    <property type="entry name" value="Type-I_3-dehydroquinase"/>
</dbReference>
<feature type="active site" description="Proton donor/acceptor" evidence="4">
    <location>
        <position position="120"/>
    </location>
</feature>
<dbReference type="PANTHER" id="PTHR43699">
    <property type="entry name" value="3-DEHYDROQUINATE DEHYDRATASE"/>
    <property type="match status" value="1"/>
</dbReference>
<keyword evidence="3 4" id="KW-0704">Schiff base</keyword>
<feature type="binding site" evidence="4">
    <location>
        <position position="58"/>
    </location>
    <ligand>
        <name>3-dehydroquinate</name>
        <dbReference type="ChEBI" id="CHEBI:32364"/>
    </ligand>
</feature>
<comment type="catalytic activity">
    <reaction evidence="1 4">
        <text>3-dehydroquinate = 3-dehydroshikimate + H2O</text>
        <dbReference type="Rhea" id="RHEA:21096"/>
        <dbReference type="ChEBI" id="CHEBI:15377"/>
        <dbReference type="ChEBI" id="CHEBI:16630"/>
        <dbReference type="ChEBI" id="CHEBI:32364"/>
        <dbReference type="EC" id="4.2.1.10"/>
    </reaction>
</comment>
<evidence type="ECO:0000313" key="6">
    <source>
        <dbReference type="Proteomes" id="UP000257240"/>
    </source>
</evidence>
<dbReference type="InterPro" id="IPR001381">
    <property type="entry name" value="DHquinase_I"/>
</dbReference>